<evidence type="ECO:0000313" key="2">
    <source>
        <dbReference type="Proteomes" id="UP000031104"/>
    </source>
</evidence>
<reference evidence="1 2" key="1">
    <citation type="submission" date="2014-12" db="EMBL/GenBank/DDBJ databases">
        <title>Complete genome sequence of Francisella guanzhouensis strain 08HL01032 isolated from air-conditioning system in China.</title>
        <authorList>
            <person name="Svensson D."/>
            <person name="Ohrman C."/>
            <person name="Backman S."/>
            <person name="Karlsson E."/>
            <person name="Nilsson E."/>
            <person name="Bystrom M."/>
            <person name="Larkeryd A."/>
            <person name="Stenberg P."/>
            <person name="Scholtz H.C."/>
            <person name="Forsman M."/>
            <person name="Sjodin A."/>
        </authorList>
    </citation>
    <scope>NUCLEOTIDE SEQUENCE [LARGE SCALE GENOMIC DNA]</scope>
    <source>
        <strain evidence="1 2">08HL01032</strain>
    </source>
</reference>
<organism evidence="1 2">
    <name type="scientific">Allofrancisella guangzhouensis</name>
    <dbReference type="NCBI Taxonomy" id="594679"/>
    <lineage>
        <taxon>Bacteria</taxon>
        <taxon>Pseudomonadati</taxon>
        <taxon>Pseudomonadota</taxon>
        <taxon>Gammaproteobacteria</taxon>
        <taxon>Thiotrichales</taxon>
        <taxon>Francisellaceae</taxon>
        <taxon>Allofrancisella</taxon>
    </lineage>
</organism>
<name>A0A0A8E4H0_9GAMM</name>
<dbReference type="HOGENOM" id="CLU_2450300_0_0_6"/>
<dbReference type="RefSeq" id="WP_039124820.1">
    <property type="nucleotide sequence ID" value="NZ_CP010427.1"/>
</dbReference>
<accession>A0A0A8E4H0</accession>
<protein>
    <submittedName>
        <fullName evidence="1">Uncharacterized protein</fullName>
    </submittedName>
</protein>
<dbReference type="EMBL" id="CP010427">
    <property type="protein sequence ID" value="AJC49085.1"/>
    <property type="molecule type" value="Genomic_DNA"/>
</dbReference>
<sequence length="89" mass="10549">MVYDEIISKGINKSYNYFTYSNYQKQIEDYKNFGTEKFDIYTYNGMTYALVKSKLEIDYIELWQSSDTKHYNEGGVTMLILAPINLKKN</sequence>
<keyword evidence="2" id="KW-1185">Reference proteome</keyword>
<proteinExistence type="predicted"/>
<dbReference type="AlphaFoldDB" id="A0A0A8E4H0"/>
<gene>
    <name evidence="1" type="ORF">SD28_05270</name>
</gene>
<dbReference type="KEGG" id="fgu:SD28_05270"/>
<dbReference type="Proteomes" id="UP000031104">
    <property type="component" value="Chromosome"/>
</dbReference>
<evidence type="ECO:0000313" key="1">
    <source>
        <dbReference type="EMBL" id="AJC49085.1"/>
    </source>
</evidence>